<dbReference type="AlphaFoldDB" id="A0A6B2LTE8"/>
<reference evidence="2" key="1">
    <citation type="journal article" date="2020" name="J. Eukaryot. Microbiol.">
        <title>De novo Sequencing, Assembly and Annotation of the Transcriptome for the Free-Living Testate Amoeba Arcella intermedia.</title>
        <authorList>
            <person name="Ribeiro G.M."/>
            <person name="Porfirio-Sousa A.L."/>
            <person name="Maurer-Alcala X.X."/>
            <person name="Katz L.A."/>
            <person name="Lahr D.J.G."/>
        </authorList>
    </citation>
    <scope>NUCLEOTIDE SEQUENCE</scope>
</reference>
<dbReference type="SUPFAM" id="SSF56112">
    <property type="entry name" value="Protein kinase-like (PK-like)"/>
    <property type="match status" value="1"/>
</dbReference>
<name>A0A6B2LTE8_9EUKA</name>
<sequence>MDVILGLDYLFDKGLLHNDVTSHNILLQESSHFNSSVV</sequence>
<dbReference type="InterPro" id="IPR011009">
    <property type="entry name" value="Kinase-like_dom_sf"/>
</dbReference>
<feature type="domain" description="Protein kinase" evidence="1">
    <location>
        <begin position="1"/>
        <end position="38"/>
    </location>
</feature>
<dbReference type="PROSITE" id="PS50011">
    <property type="entry name" value="PROTEIN_KINASE_DOM"/>
    <property type="match status" value="1"/>
</dbReference>
<evidence type="ECO:0000313" key="2">
    <source>
        <dbReference type="EMBL" id="NDV40482.1"/>
    </source>
</evidence>
<protein>
    <recommendedName>
        <fullName evidence="1">Protein kinase domain-containing protein</fullName>
    </recommendedName>
</protein>
<dbReference type="EMBL" id="GIBP01011513">
    <property type="protein sequence ID" value="NDV40482.1"/>
    <property type="molecule type" value="Transcribed_RNA"/>
</dbReference>
<organism evidence="2">
    <name type="scientific">Arcella intermedia</name>
    <dbReference type="NCBI Taxonomy" id="1963864"/>
    <lineage>
        <taxon>Eukaryota</taxon>
        <taxon>Amoebozoa</taxon>
        <taxon>Tubulinea</taxon>
        <taxon>Elardia</taxon>
        <taxon>Arcellinida</taxon>
        <taxon>Sphaerothecina</taxon>
        <taxon>Arcellidae</taxon>
        <taxon>Arcella</taxon>
    </lineage>
</organism>
<dbReference type="GO" id="GO:0005524">
    <property type="term" value="F:ATP binding"/>
    <property type="evidence" value="ECO:0007669"/>
    <property type="project" value="InterPro"/>
</dbReference>
<dbReference type="InterPro" id="IPR008266">
    <property type="entry name" value="Tyr_kinase_AS"/>
</dbReference>
<dbReference type="GO" id="GO:0004672">
    <property type="term" value="F:protein kinase activity"/>
    <property type="evidence" value="ECO:0007669"/>
    <property type="project" value="InterPro"/>
</dbReference>
<dbReference type="PROSITE" id="PS00109">
    <property type="entry name" value="PROTEIN_KINASE_TYR"/>
    <property type="match status" value="1"/>
</dbReference>
<accession>A0A6B2LTE8</accession>
<dbReference type="InterPro" id="IPR000719">
    <property type="entry name" value="Prot_kinase_dom"/>
</dbReference>
<proteinExistence type="predicted"/>
<dbReference type="Gene3D" id="1.10.510.10">
    <property type="entry name" value="Transferase(Phosphotransferase) domain 1"/>
    <property type="match status" value="1"/>
</dbReference>
<evidence type="ECO:0000259" key="1">
    <source>
        <dbReference type="PROSITE" id="PS50011"/>
    </source>
</evidence>